<gene>
    <name evidence="1" type="ORF">CK240_13655</name>
</gene>
<dbReference type="NCBIfam" id="TIGR01549">
    <property type="entry name" value="HAD-SF-IA-v1"/>
    <property type="match status" value="1"/>
</dbReference>
<reference evidence="1 2" key="1">
    <citation type="submission" date="2017-09" db="EMBL/GenBank/DDBJ databases">
        <title>Paracoccus alkalisoli sp. nov., isolated from saline alkaline soil.</title>
        <authorList>
            <person name="Dong X."/>
            <person name="Zhang G."/>
        </authorList>
    </citation>
    <scope>NUCLEOTIDE SEQUENCE [LARGE SCALE GENOMIC DNA]</scope>
    <source>
        <strain evidence="1 2">WN007</strain>
    </source>
</reference>
<dbReference type="EMBL" id="NSJZ01000014">
    <property type="protein sequence ID" value="PAU96437.1"/>
    <property type="molecule type" value="Genomic_DNA"/>
</dbReference>
<dbReference type="Gene3D" id="1.10.150.240">
    <property type="entry name" value="Putative phosphatase, domain 2"/>
    <property type="match status" value="1"/>
</dbReference>
<evidence type="ECO:0000313" key="2">
    <source>
        <dbReference type="Proteomes" id="UP000218023"/>
    </source>
</evidence>
<keyword evidence="2" id="KW-1185">Reference proteome</keyword>
<sequence>MKLVIWDIDGTLVDSHAMIMDSMAAGMAAVGLAPLPDRTVSGIVGLSLPVAVRTLLPGHDEAVHAAVVEGYRTHYSSARAEAESPLFPGARGCLDRLAARDDLLMAVATGKSRKGLEALLEAHDLQGYFTATHCADGHPSKPAPGMILSCLNDSGAQADRAVMIGDTSFDILMAGNAGIAAFGVAWGHHPAEELTAAGARAVARDFPELSELIEEWAA</sequence>
<dbReference type="SFLD" id="SFLDG01129">
    <property type="entry name" value="C1.5:_HAD__Beta-PGM__Phosphata"/>
    <property type="match status" value="1"/>
</dbReference>
<keyword evidence="1" id="KW-0378">Hydrolase</keyword>
<evidence type="ECO:0000313" key="1">
    <source>
        <dbReference type="EMBL" id="PAU96437.1"/>
    </source>
</evidence>
<dbReference type="InterPro" id="IPR023198">
    <property type="entry name" value="PGP-like_dom2"/>
</dbReference>
<dbReference type="InterPro" id="IPR023214">
    <property type="entry name" value="HAD_sf"/>
</dbReference>
<dbReference type="PANTHER" id="PTHR43434:SF24">
    <property type="entry name" value="HYDROLASE-RELATED"/>
    <property type="match status" value="1"/>
</dbReference>
<dbReference type="GO" id="GO:0006281">
    <property type="term" value="P:DNA repair"/>
    <property type="evidence" value="ECO:0007669"/>
    <property type="project" value="TreeGrafter"/>
</dbReference>
<accession>A0A2A2GHM1</accession>
<dbReference type="PANTHER" id="PTHR43434">
    <property type="entry name" value="PHOSPHOGLYCOLATE PHOSPHATASE"/>
    <property type="match status" value="1"/>
</dbReference>
<dbReference type="Pfam" id="PF13419">
    <property type="entry name" value="HAD_2"/>
    <property type="match status" value="1"/>
</dbReference>
<organism evidence="1 2">
    <name type="scientific">Paracoccus salipaludis</name>
    <dbReference type="NCBI Taxonomy" id="2032623"/>
    <lineage>
        <taxon>Bacteria</taxon>
        <taxon>Pseudomonadati</taxon>
        <taxon>Pseudomonadota</taxon>
        <taxon>Alphaproteobacteria</taxon>
        <taxon>Rhodobacterales</taxon>
        <taxon>Paracoccaceae</taxon>
        <taxon>Paracoccus</taxon>
    </lineage>
</organism>
<dbReference type="InterPro" id="IPR050155">
    <property type="entry name" value="HAD-like_hydrolase_sf"/>
</dbReference>
<dbReference type="AlphaFoldDB" id="A0A2A2GHM1"/>
<protein>
    <submittedName>
        <fullName evidence="1">HAD family hydrolase</fullName>
    </submittedName>
</protein>
<name>A0A2A2GHM1_9RHOB</name>
<dbReference type="InterPro" id="IPR036412">
    <property type="entry name" value="HAD-like_sf"/>
</dbReference>
<comment type="caution">
    <text evidence="1">The sequence shown here is derived from an EMBL/GenBank/DDBJ whole genome shotgun (WGS) entry which is preliminary data.</text>
</comment>
<dbReference type="Proteomes" id="UP000218023">
    <property type="component" value="Unassembled WGS sequence"/>
</dbReference>
<dbReference type="GO" id="GO:0005829">
    <property type="term" value="C:cytosol"/>
    <property type="evidence" value="ECO:0007669"/>
    <property type="project" value="TreeGrafter"/>
</dbReference>
<dbReference type="SFLD" id="SFLDS00003">
    <property type="entry name" value="Haloacid_Dehalogenase"/>
    <property type="match status" value="1"/>
</dbReference>
<dbReference type="RefSeq" id="WP_095640893.1">
    <property type="nucleotide sequence ID" value="NZ_NSJZ01000014.1"/>
</dbReference>
<dbReference type="Gene3D" id="3.40.50.1000">
    <property type="entry name" value="HAD superfamily/HAD-like"/>
    <property type="match status" value="1"/>
</dbReference>
<dbReference type="SUPFAM" id="SSF56784">
    <property type="entry name" value="HAD-like"/>
    <property type="match status" value="1"/>
</dbReference>
<dbReference type="InterPro" id="IPR041492">
    <property type="entry name" value="HAD_2"/>
</dbReference>
<dbReference type="GO" id="GO:0008967">
    <property type="term" value="F:phosphoglycolate phosphatase activity"/>
    <property type="evidence" value="ECO:0007669"/>
    <property type="project" value="TreeGrafter"/>
</dbReference>
<proteinExistence type="predicted"/>
<dbReference type="OrthoDB" id="9793014at2"/>
<dbReference type="InterPro" id="IPR006439">
    <property type="entry name" value="HAD-SF_hydro_IA"/>
</dbReference>
<dbReference type="SFLD" id="SFLDG01135">
    <property type="entry name" value="C1.5.6:_HAD__Beta-PGM__Phospha"/>
    <property type="match status" value="1"/>
</dbReference>